<gene>
    <name evidence="2" type="ORF">KDL01_00265</name>
</gene>
<accession>A0A941EJ25</accession>
<feature type="transmembrane region" description="Helical" evidence="1">
    <location>
        <begin position="116"/>
        <end position="137"/>
    </location>
</feature>
<dbReference type="AlphaFoldDB" id="A0A941EJ25"/>
<evidence type="ECO:0000256" key="1">
    <source>
        <dbReference type="SAM" id="Phobius"/>
    </source>
</evidence>
<reference evidence="2" key="1">
    <citation type="submission" date="2021-04" db="EMBL/GenBank/DDBJ databases">
        <title>Genome based classification of Actinospica acidithermotolerans sp. nov., an actinobacterium isolated from an Indonesian hot spring.</title>
        <authorList>
            <person name="Kusuma A.B."/>
            <person name="Putra K.E."/>
            <person name="Nafisah S."/>
            <person name="Loh J."/>
            <person name="Nouioui I."/>
            <person name="Goodfellow M."/>
        </authorList>
    </citation>
    <scope>NUCLEOTIDE SEQUENCE</scope>
    <source>
        <strain evidence="2">CSCA 57</strain>
    </source>
</reference>
<organism evidence="2 3">
    <name type="scientific">Actinospica durhamensis</name>
    <dbReference type="NCBI Taxonomy" id="1508375"/>
    <lineage>
        <taxon>Bacteria</taxon>
        <taxon>Bacillati</taxon>
        <taxon>Actinomycetota</taxon>
        <taxon>Actinomycetes</taxon>
        <taxon>Catenulisporales</taxon>
        <taxon>Actinospicaceae</taxon>
        <taxon>Actinospica</taxon>
    </lineage>
</organism>
<name>A0A941EJ25_9ACTN</name>
<dbReference type="RefSeq" id="WP_212526201.1">
    <property type="nucleotide sequence ID" value="NZ_JAGSOG010000001.1"/>
</dbReference>
<keyword evidence="1" id="KW-0472">Membrane</keyword>
<proteinExistence type="predicted"/>
<keyword evidence="1" id="KW-0812">Transmembrane</keyword>
<sequence>MLTLANVEDIAPDRGIFIRFVAPVLLCVGLAWAGLATFDSLSAVFGNGVRGTFTAQYCEQGKGGCFWVGDFVSADGRDVRYGVGVDGSSVLTTPGQQIAALDTGNPMDVYPVGFRYAWGAPSIFTVALLFVFGAWVVKVPVSAMRRRARVRRKPRP</sequence>
<protein>
    <submittedName>
        <fullName evidence="2">Uncharacterized protein</fullName>
    </submittedName>
</protein>
<keyword evidence="3" id="KW-1185">Reference proteome</keyword>
<evidence type="ECO:0000313" key="2">
    <source>
        <dbReference type="EMBL" id="MBR7831670.1"/>
    </source>
</evidence>
<dbReference type="EMBL" id="JAGSOG010000001">
    <property type="protein sequence ID" value="MBR7831670.1"/>
    <property type="molecule type" value="Genomic_DNA"/>
</dbReference>
<feature type="transmembrane region" description="Helical" evidence="1">
    <location>
        <begin position="16"/>
        <end position="35"/>
    </location>
</feature>
<keyword evidence="1" id="KW-1133">Transmembrane helix</keyword>
<dbReference type="Proteomes" id="UP000675781">
    <property type="component" value="Unassembled WGS sequence"/>
</dbReference>
<evidence type="ECO:0000313" key="3">
    <source>
        <dbReference type="Proteomes" id="UP000675781"/>
    </source>
</evidence>
<comment type="caution">
    <text evidence="2">The sequence shown here is derived from an EMBL/GenBank/DDBJ whole genome shotgun (WGS) entry which is preliminary data.</text>
</comment>